<dbReference type="PANTHER" id="PTHR23501:SF199">
    <property type="entry name" value="MFS EFFLUX TRANSPORTER INPD-RELATED"/>
    <property type="match status" value="1"/>
</dbReference>
<dbReference type="CDD" id="cd17502">
    <property type="entry name" value="MFS_Azr1_MDR_like"/>
    <property type="match status" value="1"/>
</dbReference>
<dbReference type="Gene3D" id="1.20.1250.20">
    <property type="entry name" value="MFS general substrate transporter like domains"/>
    <property type="match status" value="2"/>
</dbReference>
<feature type="transmembrane region" description="Helical" evidence="6">
    <location>
        <begin position="439"/>
        <end position="464"/>
    </location>
</feature>
<name>A0AA39XLH9_9PEZI</name>
<protein>
    <submittedName>
        <fullName evidence="8">Major facilitator superfamily domain-containing protein</fullName>
    </submittedName>
</protein>
<feature type="transmembrane region" description="Helical" evidence="6">
    <location>
        <begin position="278"/>
        <end position="297"/>
    </location>
</feature>
<feature type="transmembrane region" description="Helical" evidence="6">
    <location>
        <begin position="385"/>
        <end position="406"/>
    </location>
</feature>
<feature type="transmembrane region" description="Helical" evidence="6">
    <location>
        <begin position="348"/>
        <end position="373"/>
    </location>
</feature>
<evidence type="ECO:0000313" key="9">
    <source>
        <dbReference type="Proteomes" id="UP001174934"/>
    </source>
</evidence>
<dbReference type="SUPFAM" id="SSF103473">
    <property type="entry name" value="MFS general substrate transporter"/>
    <property type="match status" value="1"/>
</dbReference>
<dbReference type="PRINTS" id="PR01036">
    <property type="entry name" value="TCRTETB"/>
</dbReference>
<dbReference type="Pfam" id="PF07690">
    <property type="entry name" value="MFS_1"/>
    <property type="match status" value="1"/>
</dbReference>
<evidence type="ECO:0000256" key="5">
    <source>
        <dbReference type="SAM" id="MobiDB-lite"/>
    </source>
</evidence>
<keyword evidence="3 6" id="KW-1133">Transmembrane helix</keyword>
<feature type="transmembrane region" description="Helical" evidence="6">
    <location>
        <begin position="309"/>
        <end position="327"/>
    </location>
</feature>
<dbReference type="EMBL" id="JAULSR010000001">
    <property type="protein sequence ID" value="KAK0636238.1"/>
    <property type="molecule type" value="Genomic_DNA"/>
</dbReference>
<comment type="caution">
    <text evidence="8">The sequence shown here is derived from an EMBL/GenBank/DDBJ whole genome shotgun (WGS) entry which is preliminary data.</text>
</comment>
<comment type="subcellular location">
    <subcellularLocation>
        <location evidence="1">Membrane</location>
        <topology evidence="1">Multi-pass membrane protein</topology>
    </subcellularLocation>
</comment>
<feature type="domain" description="Major facilitator superfamily (MFS) profile" evidence="7">
    <location>
        <begin position="84"/>
        <end position="574"/>
    </location>
</feature>
<dbReference type="InterPro" id="IPR036259">
    <property type="entry name" value="MFS_trans_sf"/>
</dbReference>
<dbReference type="PROSITE" id="PS50850">
    <property type="entry name" value="MFS"/>
    <property type="match status" value="1"/>
</dbReference>
<dbReference type="GO" id="GO:0022857">
    <property type="term" value="F:transmembrane transporter activity"/>
    <property type="evidence" value="ECO:0007669"/>
    <property type="project" value="InterPro"/>
</dbReference>
<feature type="compositionally biased region" description="Polar residues" evidence="5">
    <location>
        <begin position="1"/>
        <end position="11"/>
    </location>
</feature>
<feature type="transmembrane region" description="Helical" evidence="6">
    <location>
        <begin position="180"/>
        <end position="199"/>
    </location>
</feature>
<keyword evidence="9" id="KW-1185">Reference proteome</keyword>
<evidence type="ECO:0000256" key="3">
    <source>
        <dbReference type="ARBA" id="ARBA00022989"/>
    </source>
</evidence>
<feature type="region of interest" description="Disordered" evidence="5">
    <location>
        <begin position="1"/>
        <end position="69"/>
    </location>
</feature>
<feature type="transmembrane region" description="Helical" evidence="6">
    <location>
        <begin position="149"/>
        <end position="174"/>
    </location>
</feature>
<dbReference type="InterPro" id="IPR020846">
    <property type="entry name" value="MFS_dom"/>
</dbReference>
<dbReference type="PANTHER" id="PTHR23501">
    <property type="entry name" value="MAJOR FACILITATOR SUPERFAMILY"/>
    <property type="match status" value="1"/>
</dbReference>
<organism evidence="8 9">
    <name type="scientific">Bombardia bombarda</name>
    <dbReference type="NCBI Taxonomy" id="252184"/>
    <lineage>
        <taxon>Eukaryota</taxon>
        <taxon>Fungi</taxon>
        <taxon>Dikarya</taxon>
        <taxon>Ascomycota</taxon>
        <taxon>Pezizomycotina</taxon>
        <taxon>Sordariomycetes</taxon>
        <taxon>Sordariomycetidae</taxon>
        <taxon>Sordariales</taxon>
        <taxon>Lasiosphaeriaceae</taxon>
        <taxon>Bombardia</taxon>
    </lineage>
</organism>
<evidence type="ECO:0000256" key="2">
    <source>
        <dbReference type="ARBA" id="ARBA00022692"/>
    </source>
</evidence>
<feature type="transmembrane region" description="Helical" evidence="6">
    <location>
        <begin position="476"/>
        <end position="499"/>
    </location>
</feature>
<evidence type="ECO:0000256" key="1">
    <source>
        <dbReference type="ARBA" id="ARBA00004141"/>
    </source>
</evidence>
<evidence type="ECO:0000256" key="6">
    <source>
        <dbReference type="SAM" id="Phobius"/>
    </source>
</evidence>
<feature type="transmembrane region" description="Helical" evidence="6">
    <location>
        <begin position="413"/>
        <end position="433"/>
    </location>
</feature>
<feature type="transmembrane region" description="Helical" evidence="6">
    <location>
        <begin position="551"/>
        <end position="569"/>
    </location>
</feature>
<accession>A0AA39XLH9</accession>
<gene>
    <name evidence="8" type="ORF">B0T17DRAFT_518519</name>
</gene>
<feature type="compositionally biased region" description="Basic and acidic residues" evidence="5">
    <location>
        <begin position="15"/>
        <end position="24"/>
    </location>
</feature>
<feature type="transmembrane region" description="Helical" evidence="6">
    <location>
        <begin position="78"/>
        <end position="107"/>
    </location>
</feature>
<evidence type="ECO:0000313" key="8">
    <source>
        <dbReference type="EMBL" id="KAK0636238.1"/>
    </source>
</evidence>
<evidence type="ECO:0000259" key="7">
    <source>
        <dbReference type="PROSITE" id="PS50850"/>
    </source>
</evidence>
<feature type="transmembrane region" description="Helical" evidence="6">
    <location>
        <begin position="235"/>
        <end position="258"/>
    </location>
</feature>
<reference evidence="8" key="1">
    <citation type="submission" date="2023-06" db="EMBL/GenBank/DDBJ databases">
        <title>Genome-scale phylogeny and comparative genomics of the fungal order Sordariales.</title>
        <authorList>
            <consortium name="Lawrence Berkeley National Laboratory"/>
            <person name="Hensen N."/>
            <person name="Bonometti L."/>
            <person name="Westerberg I."/>
            <person name="Brannstrom I.O."/>
            <person name="Guillou S."/>
            <person name="Cros-Aarteil S."/>
            <person name="Calhoun S."/>
            <person name="Haridas S."/>
            <person name="Kuo A."/>
            <person name="Mondo S."/>
            <person name="Pangilinan J."/>
            <person name="Riley R."/>
            <person name="LaButti K."/>
            <person name="Andreopoulos B."/>
            <person name="Lipzen A."/>
            <person name="Chen C."/>
            <person name="Yanf M."/>
            <person name="Daum C."/>
            <person name="Ng V."/>
            <person name="Clum A."/>
            <person name="Steindorff A."/>
            <person name="Ohm R."/>
            <person name="Martin F."/>
            <person name="Silar P."/>
            <person name="Natvig D."/>
            <person name="Lalanne C."/>
            <person name="Gautier V."/>
            <person name="Ament-velasquez S.L."/>
            <person name="Kruys A."/>
            <person name="Hutchinson M.I."/>
            <person name="Powell A.J."/>
            <person name="Barry K."/>
            <person name="Miller A.N."/>
            <person name="Grigoriev I.V."/>
            <person name="Debuchy R."/>
            <person name="Gladieux P."/>
            <person name="Thoren M.H."/>
            <person name="Johannesson H."/>
        </authorList>
    </citation>
    <scope>NUCLEOTIDE SEQUENCE</scope>
    <source>
        <strain evidence="8">SMH3391-2</strain>
    </source>
</reference>
<evidence type="ECO:0000256" key="4">
    <source>
        <dbReference type="ARBA" id="ARBA00023136"/>
    </source>
</evidence>
<proteinExistence type="predicted"/>
<feature type="compositionally biased region" description="Polar residues" evidence="5">
    <location>
        <begin position="25"/>
        <end position="38"/>
    </location>
</feature>
<feature type="transmembrane region" description="Helical" evidence="6">
    <location>
        <begin position="206"/>
        <end position="229"/>
    </location>
</feature>
<keyword evidence="4 6" id="KW-0472">Membrane</keyword>
<dbReference type="AlphaFoldDB" id="A0AA39XLH9"/>
<dbReference type="InterPro" id="IPR011701">
    <property type="entry name" value="MFS"/>
</dbReference>
<keyword evidence="2 6" id="KW-0812">Transmembrane</keyword>
<dbReference type="Proteomes" id="UP001174934">
    <property type="component" value="Unassembled WGS sequence"/>
</dbReference>
<dbReference type="GO" id="GO:0005886">
    <property type="term" value="C:plasma membrane"/>
    <property type="evidence" value="ECO:0007669"/>
    <property type="project" value="TreeGrafter"/>
</dbReference>
<sequence length="596" mass="62569">MSETPSYSGPTVTEPDEKQDKSKTEQQSGGDNATTTDNIGPVLNPVGDDPLALSTSEPPAASQRQPHGQDEIKTQPSFLYVTMTTVALMSALFLVALDVNILAVAIPRITSDFNSLSDISWYGAAYSITKMALQPTFGRLYASFRLKRVFYLSVGLFGAGSVVCAAAPTSAALIVGRAVQGIGCAGITAGVLTLAAYVVARQKLPLYIAVVSGTYALSSVLGPVLGGVLVEGRLGWRFCFWINLPIGFLSIITMIFTFKEPDRPSVKTTPLREKLATMDPLGTTILIGAVTCLILALQWGGAELPWSDSRVWGCLLGFVLLLAIFIGQQIRLKERALIPMRVLTQRSVAATSTLIALQMMAVTGLTYYLPIFFQASKGLSPTTSGLYLLGFALPGPFISLLAGLAVTITGIYVPWLIASGAVLAIGSGLLSTLTTSSGVASIVGFEVLASAGFAVGVQMPLVAIRNCLEEEDVPMGNAMSVFAQAFGTSAGLGVAQSVFMGTLRGRLAEQLGPEEAQRVVDAGAGDVFGHGRPMGLVGFVAESYAGAVRAALYQSVATAGLSFVVSWLVEWKKVPKVKKAVAAAADTGVVERQVAH</sequence>
<feature type="compositionally biased region" description="Polar residues" evidence="5">
    <location>
        <begin position="53"/>
        <end position="66"/>
    </location>
</feature>